<proteinExistence type="inferred from homology"/>
<dbReference type="InterPro" id="IPR002864">
    <property type="entry name" value="Acyl-ACP_thioesterase_NHD"/>
</dbReference>
<keyword evidence="5" id="KW-0809">Transit peptide</keyword>
<dbReference type="Gene3D" id="3.10.129.10">
    <property type="entry name" value="Hotdog Thioesterase"/>
    <property type="match status" value="1"/>
</dbReference>
<dbReference type="Pfam" id="PF01643">
    <property type="entry name" value="Acyl-ACP_TE"/>
    <property type="match status" value="1"/>
</dbReference>
<dbReference type="InterPro" id="IPR045023">
    <property type="entry name" value="FATA/B"/>
</dbReference>
<reference evidence="10" key="1">
    <citation type="journal article" date="2020" name="mSystems">
        <title>Genome- and Community-Level Interaction Insights into Carbon Utilization and Element Cycling Functions of Hydrothermarchaeota in Hydrothermal Sediment.</title>
        <authorList>
            <person name="Zhou Z."/>
            <person name="Liu Y."/>
            <person name="Xu W."/>
            <person name="Pan J."/>
            <person name="Luo Z.H."/>
            <person name="Li M."/>
        </authorList>
    </citation>
    <scope>NUCLEOTIDE SEQUENCE [LARGE SCALE GENOMIC DNA]</scope>
    <source>
        <strain evidence="10">SpSt-143</strain>
    </source>
</reference>
<dbReference type="CDD" id="cd00586">
    <property type="entry name" value="4HBT"/>
    <property type="match status" value="2"/>
</dbReference>
<dbReference type="InterPro" id="IPR049427">
    <property type="entry name" value="Acyl-ACP_TE_C"/>
</dbReference>
<evidence type="ECO:0000259" key="8">
    <source>
        <dbReference type="Pfam" id="PF01643"/>
    </source>
</evidence>
<protein>
    <submittedName>
        <fullName evidence="10">Acyl-ACP thioesterase</fullName>
    </submittedName>
</protein>
<dbReference type="AlphaFoldDB" id="A0A7V2AZ34"/>
<evidence type="ECO:0000259" key="9">
    <source>
        <dbReference type="Pfam" id="PF20791"/>
    </source>
</evidence>
<accession>A0A7V2AZ34</accession>
<dbReference type="GO" id="GO:0000036">
    <property type="term" value="F:acyl carrier activity"/>
    <property type="evidence" value="ECO:0007669"/>
    <property type="project" value="TreeGrafter"/>
</dbReference>
<comment type="caution">
    <text evidence="10">The sequence shown here is derived from an EMBL/GenBank/DDBJ whole genome shotgun (WGS) entry which is preliminary data.</text>
</comment>
<feature type="domain" description="Acyl-ACP thioesterase N-terminal hotdog" evidence="8">
    <location>
        <begin position="6"/>
        <end position="130"/>
    </location>
</feature>
<keyword evidence="6" id="KW-0443">Lipid metabolism</keyword>
<evidence type="ECO:0000256" key="3">
    <source>
        <dbReference type="ARBA" id="ARBA00022801"/>
    </source>
</evidence>
<evidence type="ECO:0000256" key="1">
    <source>
        <dbReference type="ARBA" id="ARBA00006500"/>
    </source>
</evidence>
<name>A0A7V2AZ34_RHOMR</name>
<dbReference type="Pfam" id="PF20791">
    <property type="entry name" value="Acyl-ACP_TE_C"/>
    <property type="match status" value="1"/>
</dbReference>
<keyword evidence="4" id="KW-0276">Fatty acid metabolism</keyword>
<dbReference type="PANTHER" id="PTHR31727">
    <property type="entry name" value="OLEOYL-ACYL CARRIER PROTEIN THIOESTERASE 1, CHLOROPLASTIC"/>
    <property type="match status" value="1"/>
</dbReference>
<keyword evidence="3" id="KW-0378">Hydrolase</keyword>
<evidence type="ECO:0000256" key="2">
    <source>
        <dbReference type="ARBA" id="ARBA00022516"/>
    </source>
</evidence>
<comment type="similarity">
    <text evidence="1">Belongs to the acyl-ACP thioesterase family.</text>
</comment>
<dbReference type="GO" id="GO:0016297">
    <property type="term" value="F:fatty acyl-[ACP] hydrolase activity"/>
    <property type="evidence" value="ECO:0007669"/>
    <property type="project" value="InterPro"/>
</dbReference>
<evidence type="ECO:0000256" key="6">
    <source>
        <dbReference type="ARBA" id="ARBA00023098"/>
    </source>
</evidence>
<dbReference type="InterPro" id="IPR029069">
    <property type="entry name" value="HotDog_dom_sf"/>
</dbReference>
<dbReference type="SUPFAM" id="SSF54637">
    <property type="entry name" value="Thioesterase/thiol ester dehydrase-isomerase"/>
    <property type="match status" value="2"/>
</dbReference>
<evidence type="ECO:0000313" key="10">
    <source>
        <dbReference type="EMBL" id="HER95292.1"/>
    </source>
</evidence>
<keyword evidence="7" id="KW-0275">Fatty acid biosynthesis</keyword>
<evidence type="ECO:0000256" key="7">
    <source>
        <dbReference type="ARBA" id="ARBA00023160"/>
    </source>
</evidence>
<sequence length="248" mass="28128">MEAALVWNESFRVRSFEVAPDGRLTLPFLFGYLQEAASNHAKALGVAFIEIEGRAVFWMLHHIDVRIYQRPAWAETVTVASWPCGHQGLKAFRAFALRDAEQHLLSEAISAWLLVDPKRRRPVRLPEAVLQLRPTGLPSDAATTVLPDMPPTPPWEATFGVSYSDLDLNAHANNTRYVAWLLNALPTAYPEQALRRIQLTFRSEAYLGDQVMVQSWPLSDGSLRHSFRRLNDGRLLAEGRTEWSRLDQ</sequence>
<feature type="domain" description="Acyl-ACP thioesterase-like C-terminal" evidence="9">
    <location>
        <begin position="157"/>
        <end position="244"/>
    </location>
</feature>
<organism evidence="10">
    <name type="scientific">Rhodothermus marinus</name>
    <name type="common">Rhodothermus obamensis</name>
    <dbReference type="NCBI Taxonomy" id="29549"/>
    <lineage>
        <taxon>Bacteria</taxon>
        <taxon>Pseudomonadati</taxon>
        <taxon>Rhodothermota</taxon>
        <taxon>Rhodothermia</taxon>
        <taxon>Rhodothermales</taxon>
        <taxon>Rhodothermaceae</taxon>
        <taxon>Rhodothermus</taxon>
    </lineage>
</organism>
<keyword evidence="2" id="KW-0444">Lipid biosynthesis</keyword>
<gene>
    <name evidence="10" type="ORF">ENO59_02035</name>
</gene>
<dbReference type="EMBL" id="DSGB01000002">
    <property type="protein sequence ID" value="HER95292.1"/>
    <property type="molecule type" value="Genomic_DNA"/>
</dbReference>
<evidence type="ECO:0000256" key="4">
    <source>
        <dbReference type="ARBA" id="ARBA00022832"/>
    </source>
</evidence>
<evidence type="ECO:0000256" key="5">
    <source>
        <dbReference type="ARBA" id="ARBA00022946"/>
    </source>
</evidence>
<dbReference type="PANTHER" id="PTHR31727:SF6">
    <property type="entry name" value="OLEOYL-ACYL CARRIER PROTEIN THIOESTERASE 1, CHLOROPLASTIC"/>
    <property type="match status" value="1"/>
</dbReference>